<evidence type="ECO:0000313" key="1">
    <source>
        <dbReference type="EMBL" id="TDQ32156.1"/>
    </source>
</evidence>
<keyword evidence="2" id="KW-1185">Reference proteome</keyword>
<protein>
    <submittedName>
        <fullName evidence="1">Uncharacterized protein</fullName>
    </submittedName>
</protein>
<comment type="caution">
    <text evidence="1">The sequence shown here is derived from an EMBL/GenBank/DDBJ whole genome shotgun (WGS) entry which is preliminary data.</text>
</comment>
<name>A0A4R6TP25_9BACI</name>
<evidence type="ECO:0000313" key="2">
    <source>
        <dbReference type="Proteomes" id="UP000295632"/>
    </source>
</evidence>
<reference evidence="1 2" key="1">
    <citation type="submission" date="2019-03" db="EMBL/GenBank/DDBJ databases">
        <title>Genomic Encyclopedia of Type Strains, Phase IV (KMG-IV): sequencing the most valuable type-strain genomes for metagenomic binning, comparative biology and taxonomic classification.</title>
        <authorList>
            <person name="Goeker M."/>
        </authorList>
    </citation>
    <scope>NUCLEOTIDE SEQUENCE [LARGE SCALE GENOMIC DNA]</scope>
    <source>
        <strain evidence="1 2">DSM 28697</strain>
    </source>
</reference>
<sequence length="49" mass="5045">MTSVLATTLVVDISCPNPPALAGGRLIKSKQLNNQMKTSHVGGVVNGIL</sequence>
<dbReference type="AlphaFoldDB" id="A0A4R6TP25"/>
<accession>A0A4R6TP25</accession>
<proteinExistence type="predicted"/>
<dbReference type="Proteomes" id="UP000295632">
    <property type="component" value="Unassembled WGS sequence"/>
</dbReference>
<organism evidence="1 2">
    <name type="scientific">Aureibacillus halotolerans</name>
    <dbReference type="NCBI Taxonomy" id="1508390"/>
    <lineage>
        <taxon>Bacteria</taxon>
        <taxon>Bacillati</taxon>
        <taxon>Bacillota</taxon>
        <taxon>Bacilli</taxon>
        <taxon>Bacillales</taxon>
        <taxon>Bacillaceae</taxon>
        <taxon>Aureibacillus</taxon>
    </lineage>
</organism>
<gene>
    <name evidence="1" type="ORF">EV213_1322</name>
</gene>
<dbReference type="EMBL" id="SNYJ01000032">
    <property type="protein sequence ID" value="TDQ32156.1"/>
    <property type="molecule type" value="Genomic_DNA"/>
</dbReference>